<sequence>MAVDAAPGAPPTDRAGAADERRAPRRRTWSVVLVPLAGLVAALHVVLRRPSLLVVAVLAGSGVPIIPADDDAGSITVGDVASVLLCAALVGVLLGRRRPVLPRRAALLLGAVALAAVVSTVTSVDPAGSLPGLLRWLQLFVLVPLGVVLVIRDRVDEVLVGAGVVGAAVVQGVVGVVQAATGTGASYGGEPIRAVGTYGADDIMGMATVVSFGLLVALAVALGRGPRGVRVAAGIVALGLVVPLLMSYSRGSWIGVLVGAFVVVLVARRRALAVGAVGLAAAGVIVVGLGSGPTELGRPNLVQERATSIVASVSGQADQSVGDRYGLWQAATGIWAEHPVSGIGLRAFPEGRDAHAPLALSSGSDVQLSGERFHREPLLSPHSLYLLVLAEQGVLGAIALVALLVVALVAGLHRAVRSVRGGGGASGVAACGLLVFLLVTFVYGDIGGPSSTAIAVGLGLTLWWSLGSRHPGEPVPTPAIRLRPEPGAATPTPAKVTGPPDGAGTSSRSGRFLVRASILSIALVTFGSLLGLVRDLLVAGLFGATAQTDAFLLGWMVTETAQPLLIEGAMALVFVPAFVRAAAAEDPKRALRELVERSLPAIALVLVALSVLVVIFAPFLVGVIAPGLADPALAATSMRVAALGLVFIGVAGYLSAFLRGHDVFGPPAAVSTACNVGLIVTLVALHQRIGVLAAVIGIVVGTVCMVAVLLPSAWRRVPWPRRIRRFDAVVLAALLPVGAYILLRQGQIYIERFLGSWLEPGSISHLNYAQKVGQLPATLALLIATVTFPVLARSAAAGRTDRVRARLVTDLHVITAIVLLSTAFLVLFAGPVVDLLLGRGNFTPEDVSATAGILQVYVLGLVGQGVVEVLCRSFFSRDRPSWYPAVVMVGGLVVTAVVGALLLGSLGAPGIALANAAGITAVALLLVPGSGLDLDRRALPRLARSASLLLLPTAAAAAAGVFLAGVLDGAPPLRAVLVGGTGMTIAFGLVLLAHERWMPGRALLARARTSTPEEVR</sequence>
<feature type="transmembrane region" description="Helical" evidence="9">
    <location>
        <begin position="252"/>
        <end position="267"/>
    </location>
</feature>
<dbReference type="EMBL" id="QEKW01000017">
    <property type="protein sequence ID" value="PVZ04575.1"/>
    <property type="molecule type" value="Genomic_DNA"/>
</dbReference>
<feature type="transmembrane region" description="Helical" evidence="9">
    <location>
        <begin position="561"/>
        <end position="579"/>
    </location>
</feature>
<feature type="transmembrane region" description="Helical" evidence="9">
    <location>
        <begin position="158"/>
        <end position="183"/>
    </location>
</feature>
<gene>
    <name evidence="11" type="ORF">C8D89_11728</name>
</gene>
<feature type="transmembrane region" description="Helical" evidence="9">
    <location>
        <begin position="74"/>
        <end position="94"/>
    </location>
</feature>
<evidence type="ECO:0000313" key="12">
    <source>
        <dbReference type="Proteomes" id="UP000245639"/>
    </source>
</evidence>
<feature type="transmembrane region" description="Helical" evidence="9">
    <location>
        <begin position="691"/>
        <end position="714"/>
    </location>
</feature>
<feature type="transmembrane region" description="Helical" evidence="9">
    <location>
        <begin position="133"/>
        <end position="151"/>
    </location>
</feature>
<keyword evidence="6 9" id="KW-1133">Transmembrane helix</keyword>
<evidence type="ECO:0000259" key="10">
    <source>
        <dbReference type="Pfam" id="PF04932"/>
    </source>
</evidence>
<dbReference type="PANTHER" id="PTHR47019:SF1">
    <property type="entry name" value="LIPID II FLIPPASE MURJ"/>
    <property type="match status" value="1"/>
</dbReference>
<dbReference type="InterPro" id="IPR004268">
    <property type="entry name" value="MurJ"/>
</dbReference>
<feature type="transmembrane region" description="Helical" evidence="9">
    <location>
        <begin position="882"/>
        <end position="902"/>
    </location>
</feature>
<evidence type="ECO:0000313" key="11">
    <source>
        <dbReference type="EMBL" id="PVZ04575.1"/>
    </source>
</evidence>
<evidence type="ECO:0000256" key="5">
    <source>
        <dbReference type="ARBA" id="ARBA00022984"/>
    </source>
</evidence>
<dbReference type="PRINTS" id="PR01806">
    <property type="entry name" value="VIRFACTRMVIN"/>
</dbReference>
<keyword evidence="4" id="KW-0133">Cell shape</keyword>
<feature type="region of interest" description="Disordered" evidence="8">
    <location>
        <begin position="482"/>
        <end position="507"/>
    </location>
</feature>
<name>A0A2U1EXC2_9PSEU</name>
<dbReference type="AlphaFoldDB" id="A0A2U1EXC2"/>
<dbReference type="GO" id="GO:0008360">
    <property type="term" value="P:regulation of cell shape"/>
    <property type="evidence" value="ECO:0007669"/>
    <property type="project" value="UniProtKB-KW"/>
</dbReference>
<feature type="transmembrane region" description="Helical" evidence="9">
    <location>
        <begin position="106"/>
        <end position="127"/>
    </location>
</feature>
<feature type="transmembrane region" description="Helical" evidence="9">
    <location>
        <begin position="775"/>
        <end position="792"/>
    </location>
</feature>
<evidence type="ECO:0000256" key="3">
    <source>
        <dbReference type="ARBA" id="ARBA00022692"/>
    </source>
</evidence>
<dbReference type="PANTHER" id="PTHR47019">
    <property type="entry name" value="LIPID II FLIPPASE MURJ"/>
    <property type="match status" value="1"/>
</dbReference>
<reference evidence="11 12" key="1">
    <citation type="submission" date="2018-04" db="EMBL/GenBank/DDBJ databases">
        <title>Genomic Encyclopedia of Type Strains, Phase IV (KMG-IV): sequencing the most valuable type-strain genomes for metagenomic binning, comparative biology and taxonomic classification.</title>
        <authorList>
            <person name="Goeker M."/>
        </authorList>
    </citation>
    <scope>NUCLEOTIDE SEQUENCE [LARGE SCALE GENOMIC DNA]</scope>
    <source>
        <strain evidence="11 12">DSM 45771</strain>
    </source>
</reference>
<dbReference type="InterPro" id="IPR007016">
    <property type="entry name" value="O-antigen_ligase-rel_domated"/>
</dbReference>
<feature type="transmembrane region" description="Helical" evidence="9">
    <location>
        <begin position="599"/>
        <end position="625"/>
    </location>
</feature>
<dbReference type="InterPro" id="IPR051050">
    <property type="entry name" value="Lipid_II_flippase_MurJ/MviN"/>
</dbReference>
<protein>
    <submittedName>
        <fullName evidence="11">Murein biosynthesis integral membrane protein MurJ</fullName>
    </submittedName>
</protein>
<evidence type="ECO:0000256" key="7">
    <source>
        <dbReference type="ARBA" id="ARBA00023136"/>
    </source>
</evidence>
<comment type="subcellular location">
    <subcellularLocation>
        <location evidence="1">Cell membrane</location>
        <topology evidence="1">Multi-pass membrane protein</topology>
    </subcellularLocation>
</comment>
<keyword evidence="2" id="KW-1003">Cell membrane</keyword>
<feature type="transmembrane region" description="Helical" evidence="9">
    <location>
        <begin position="29"/>
        <end position="47"/>
    </location>
</feature>
<feature type="transmembrane region" description="Helical" evidence="9">
    <location>
        <begin position="449"/>
        <end position="466"/>
    </location>
</feature>
<dbReference type="GO" id="GO:0005886">
    <property type="term" value="C:plasma membrane"/>
    <property type="evidence" value="ECO:0007669"/>
    <property type="project" value="UniProtKB-SubCell"/>
</dbReference>
<evidence type="ECO:0000256" key="9">
    <source>
        <dbReference type="SAM" id="Phobius"/>
    </source>
</evidence>
<feature type="transmembrane region" description="Helical" evidence="9">
    <location>
        <begin position="948"/>
        <end position="967"/>
    </location>
</feature>
<dbReference type="GO" id="GO:0015648">
    <property type="term" value="F:lipid-linked peptidoglycan transporter activity"/>
    <property type="evidence" value="ECO:0007669"/>
    <property type="project" value="TreeGrafter"/>
</dbReference>
<feature type="transmembrane region" description="Helical" evidence="9">
    <location>
        <begin position="424"/>
        <end position="443"/>
    </location>
</feature>
<feature type="domain" description="O-antigen ligase-related" evidence="10">
    <location>
        <begin position="237"/>
        <end position="400"/>
    </location>
</feature>
<dbReference type="Pfam" id="PF03023">
    <property type="entry name" value="MurJ"/>
    <property type="match status" value="1"/>
</dbReference>
<feature type="transmembrane region" description="Helical" evidence="9">
    <location>
        <begin position="229"/>
        <end position="246"/>
    </location>
</feature>
<keyword evidence="7 9" id="KW-0472">Membrane</keyword>
<evidence type="ECO:0000256" key="4">
    <source>
        <dbReference type="ARBA" id="ARBA00022960"/>
    </source>
</evidence>
<feature type="transmembrane region" description="Helical" evidence="9">
    <location>
        <begin position="272"/>
        <end position="291"/>
    </location>
</feature>
<accession>A0A2U1EXC2</accession>
<proteinExistence type="predicted"/>
<feature type="transmembrane region" description="Helical" evidence="9">
    <location>
        <begin position="908"/>
        <end position="927"/>
    </location>
</feature>
<feature type="transmembrane region" description="Helical" evidence="9">
    <location>
        <begin position="973"/>
        <end position="993"/>
    </location>
</feature>
<comment type="caution">
    <text evidence="11">The sequence shown here is derived from an EMBL/GenBank/DDBJ whole genome shotgun (WGS) entry which is preliminary data.</text>
</comment>
<feature type="transmembrane region" description="Helical" evidence="9">
    <location>
        <begin position="853"/>
        <end position="875"/>
    </location>
</feature>
<feature type="transmembrane region" description="Helical" evidence="9">
    <location>
        <begin position="203"/>
        <end position="222"/>
    </location>
</feature>
<evidence type="ECO:0000256" key="8">
    <source>
        <dbReference type="SAM" id="MobiDB-lite"/>
    </source>
</evidence>
<dbReference type="Pfam" id="PF04932">
    <property type="entry name" value="Wzy_C"/>
    <property type="match status" value="1"/>
</dbReference>
<feature type="transmembrane region" description="Helical" evidence="9">
    <location>
        <begin position="813"/>
        <end position="833"/>
    </location>
</feature>
<dbReference type="Proteomes" id="UP000245639">
    <property type="component" value="Unassembled WGS sequence"/>
</dbReference>
<evidence type="ECO:0000256" key="2">
    <source>
        <dbReference type="ARBA" id="ARBA00022475"/>
    </source>
</evidence>
<keyword evidence="3 9" id="KW-0812">Transmembrane</keyword>
<dbReference type="RefSeq" id="WP_165825899.1">
    <property type="nucleotide sequence ID" value="NZ_QEKW01000017.1"/>
</dbReference>
<feature type="region of interest" description="Disordered" evidence="8">
    <location>
        <begin position="1"/>
        <end position="22"/>
    </location>
</feature>
<dbReference type="GO" id="GO:0034204">
    <property type="term" value="P:lipid translocation"/>
    <property type="evidence" value="ECO:0007669"/>
    <property type="project" value="TreeGrafter"/>
</dbReference>
<keyword evidence="12" id="KW-1185">Reference proteome</keyword>
<feature type="transmembrane region" description="Helical" evidence="9">
    <location>
        <begin position="384"/>
        <end position="412"/>
    </location>
</feature>
<evidence type="ECO:0000256" key="1">
    <source>
        <dbReference type="ARBA" id="ARBA00004651"/>
    </source>
</evidence>
<keyword evidence="5" id="KW-0573">Peptidoglycan synthesis</keyword>
<feature type="transmembrane region" description="Helical" evidence="9">
    <location>
        <begin position="512"/>
        <end position="533"/>
    </location>
</feature>
<organism evidence="11 12">
    <name type="scientific">Actinomycetospora cinnamomea</name>
    <dbReference type="NCBI Taxonomy" id="663609"/>
    <lineage>
        <taxon>Bacteria</taxon>
        <taxon>Bacillati</taxon>
        <taxon>Actinomycetota</taxon>
        <taxon>Actinomycetes</taxon>
        <taxon>Pseudonocardiales</taxon>
        <taxon>Pseudonocardiaceae</taxon>
        <taxon>Actinomycetospora</taxon>
    </lineage>
</organism>
<feature type="transmembrane region" description="Helical" evidence="9">
    <location>
        <begin position="637"/>
        <end position="656"/>
    </location>
</feature>
<feature type="transmembrane region" description="Helical" evidence="9">
    <location>
        <begin position="726"/>
        <end position="743"/>
    </location>
</feature>
<evidence type="ECO:0000256" key="6">
    <source>
        <dbReference type="ARBA" id="ARBA00022989"/>
    </source>
</evidence>
<dbReference type="GO" id="GO:0009252">
    <property type="term" value="P:peptidoglycan biosynthetic process"/>
    <property type="evidence" value="ECO:0007669"/>
    <property type="project" value="UniProtKB-KW"/>
</dbReference>
<feature type="transmembrane region" description="Helical" evidence="9">
    <location>
        <begin position="663"/>
        <end position="685"/>
    </location>
</feature>